<organism evidence="3 4">
    <name type="scientific">Kineobactrum sediminis</name>
    <dbReference type="NCBI Taxonomy" id="1905677"/>
    <lineage>
        <taxon>Bacteria</taxon>
        <taxon>Pseudomonadati</taxon>
        <taxon>Pseudomonadota</taxon>
        <taxon>Gammaproteobacteria</taxon>
        <taxon>Cellvibrionales</taxon>
        <taxon>Halieaceae</taxon>
        <taxon>Kineobactrum</taxon>
    </lineage>
</organism>
<dbReference type="Gene3D" id="3.10.129.10">
    <property type="entry name" value="Hotdog Thioesterase"/>
    <property type="match status" value="1"/>
</dbReference>
<dbReference type="InterPro" id="IPR006683">
    <property type="entry name" value="Thioestr_dom"/>
</dbReference>
<feature type="domain" description="Thioesterase" evidence="2">
    <location>
        <begin position="51"/>
        <end position="116"/>
    </location>
</feature>
<dbReference type="InterPro" id="IPR003736">
    <property type="entry name" value="PAAI_dom"/>
</dbReference>
<dbReference type="GO" id="GO:0016289">
    <property type="term" value="F:acyl-CoA hydrolase activity"/>
    <property type="evidence" value="ECO:0007669"/>
    <property type="project" value="UniProtKB-ARBA"/>
</dbReference>
<proteinExistence type="predicted"/>
<evidence type="ECO:0000256" key="1">
    <source>
        <dbReference type="ARBA" id="ARBA00022801"/>
    </source>
</evidence>
<accession>A0A2N5Y2U7</accession>
<evidence type="ECO:0000259" key="2">
    <source>
        <dbReference type="Pfam" id="PF03061"/>
    </source>
</evidence>
<evidence type="ECO:0000313" key="4">
    <source>
        <dbReference type="Proteomes" id="UP000234845"/>
    </source>
</evidence>
<keyword evidence="1" id="KW-0378">Hydrolase</keyword>
<protein>
    <submittedName>
        <fullName evidence="3">PaaI family thioesterase</fullName>
    </submittedName>
</protein>
<dbReference type="EMBL" id="PKLZ01000007">
    <property type="protein sequence ID" value="PLW82724.1"/>
    <property type="molecule type" value="Genomic_DNA"/>
</dbReference>
<dbReference type="AlphaFoldDB" id="A0A2N5Y2U7"/>
<dbReference type="InterPro" id="IPR029069">
    <property type="entry name" value="HotDog_dom_sf"/>
</dbReference>
<keyword evidence="4" id="KW-1185">Reference proteome</keyword>
<dbReference type="OrthoDB" id="7061558at2"/>
<comment type="caution">
    <text evidence="3">The sequence shown here is derived from an EMBL/GenBank/DDBJ whole genome shotgun (WGS) entry which is preliminary data.</text>
</comment>
<dbReference type="Proteomes" id="UP000234845">
    <property type="component" value="Unassembled WGS sequence"/>
</dbReference>
<name>A0A2N5Y2U7_9GAMM</name>
<dbReference type="NCBIfam" id="TIGR00369">
    <property type="entry name" value="unchar_dom_1"/>
    <property type="match status" value="1"/>
</dbReference>
<sequence>MSDNNGAVPAGYEPLPTGLGFTDFLQPSYRRLTGEAVSFGILVQKSHCNIMGICHGGVIMTLADIAAATGVNHACGRQAGSPTINLAVDFINAGKEGDWLQADVAHVSIKRRFGFCNGLLTGPRGVVARFNGTFYLPDHDGIWKQPASDGVEAG</sequence>
<dbReference type="CDD" id="cd03443">
    <property type="entry name" value="PaaI_thioesterase"/>
    <property type="match status" value="1"/>
</dbReference>
<evidence type="ECO:0000313" key="3">
    <source>
        <dbReference type="EMBL" id="PLW82724.1"/>
    </source>
</evidence>
<reference evidence="4" key="1">
    <citation type="submission" date="2017-11" db="EMBL/GenBank/DDBJ databases">
        <title>The draft genome sequence of Chromatocurvus sp. F02.</title>
        <authorList>
            <person name="Du Z.-J."/>
            <person name="Chang Y.-Q."/>
        </authorList>
    </citation>
    <scope>NUCLEOTIDE SEQUENCE [LARGE SCALE GENOMIC DNA]</scope>
    <source>
        <strain evidence="4">F02</strain>
    </source>
</reference>
<dbReference type="SUPFAM" id="SSF54637">
    <property type="entry name" value="Thioesterase/thiol ester dehydrase-isomerase"/>
    <property type="match status" value="1"/>
</dbReference>
<dbReference type="Pfam" id="PF03061">
    <property type="entry name" value="4HBT"/>
    <property type="match status" value="1"/>
</dbReference>
<gene>
    <name evidence="3" type="ORF">CWI75_09105</name>
</gene>